<dbReference type="FunFam" id="1.10.510.10:FF:000005">
    <property type="entry name" value="cAMP-dependent protein kinase catalytic subunit alpha"/>
    <property type="match status" value="1"/>
</dbReference>
<keyword evidence="3 6" id="KW-0547">Nucleotide-binding</keyword>
<name>Q231B5_TETTS</name>
<dbReference type="PROSITE" id="PS00107">
    <property type="entry name" value="PROTEIN_KINASE_ATP"/>
    <property type="match status" value="1"/>
</dbReference>
<reference evidence="12" key="1">
    <citation type="journal article" date="2006" name="PLoS Biol.">
        <title>Macronuclear genome sequence of the ciliate Tetrahymena thermophila, a model eukaryote.</title>
        <authorList>
            <person name="Eisen J.A."/>
            <person name="Coyne R.S."/>
            <person name="Wu M."/>
            <person name="Wu D."/>
            <person name="Thiagarajan M."/>
            <person name="Wortman J.R."/>
            <person name="Badger J.H."/>
            <person name="Ren Q."/>
            <person name="Amedeo P."/>
            <person name="Jones K.M."/>
            <person name="Tallon L.J."/>
            <person name="Delcher A.L."/>
            <person name="Salzberg S.L."/>
            <person name="Silva J.C."/>
            <person name="Haas B.J."/>
            <person name="Majoros W.H."/>
            <person name="Farzad M."/>
            <person name="Carlton J.M."/>
            <person name="Smith R.K. Jr."/>
            <person name="Garg J."/>
            <person name="Pearlman R.E."/>
            <person name="Karrer K.M."/>
            <person name="Sun L."/>
            <person name="Manning G."/>
            <person name="Elde N.C."/>
            <person name="Turkewitz A.P."/>
            <person name="Asai D.J."/>
            <person name="Wilkes D.E."/>
            <person name="Wang Y."/>
            <person name="Cai H."/>
            <person name="Collins K."/>
            <person name="Stewart B.A."/>
            <person name="Lee S.R."/>
            <person name="Wilamowska K."/>
            <person name="Weinberg Z."/>
            <person name="Ruzzo W.L."/>
            <person name="Wloga D."/>
            <person name="Gaertig J."/>
            <person name="Frankel J."/>
            <person name="Tsao C.-C."/>
            <person name="Gorovsky M.A."/>
            <person name="Keeling P.J."/>
            <person name="Waller R.F."/>
            <person name="Patron N.J."/>
            <person name="Cherry J.M."/>
            <person name="Stover N.A."/>
            <person name="Krieger C.J."/>
            <person name="del Toro C."/>
            <person name="Ryder H.F."/>
            <person name="Williamson S.C."/>
            <person name="Barbeau R.A."/>
            <person name="Hamilton E.P."/>
            <person name="Orias E."/>
        </authorList>
    </citation>
    <scope>NUCLEOTIDE SEQUENCE [LARGE SCALE GENOMIC DNA]</scope>
    <source>
        <strain evidence="12">SB210</strain>
    </source>
</reference>
<dbReference type="GO" id="GO:0009653">
    <property type="term" value="P:anatomical structure morphogenesis"/>
    <property type="evidence" value="ECO:0007669"/>
    <property type="project" value="UniProtKB-ARBA"/>
</dbReference>
<dbReference type="PROSITE" id="PS51285">
    <property type="entry name" value="AGC_KINASE_CTER"/>
    <property type="match status" value="1"/>
</dbReference>
<comment type="similarity">
    <text evidence="7">Belongs to the protein kinase superfamily.</text>
</comment>
<evidence type="ECO:0000256" key="2">
    <source>
        <dbReference type="ARBA" id="ARBA00022679"/>
    </source>
</evidence>
<dbReference type="GO" id="GO:0005952">
    <property type="term" value="C:cAMP-dependent protein kinase complex"/>
    <property type="evidence" value="ECO:0007669"/>
    <property type="project" value="TreeGrafter"/>
</dbReference>
<evidence type="ECO:0000259" key="10">
    <source>
        <dbReference type="PROSITE" id="PS51285"/>
    </source>
</evidence>
<dbReference type="InterPro" id="IPR000719">
    <property type="entry name" value="Prot_kinase_dom"/>
</dbReference>
<dbReference type="Gene3D" id="1.10.510.10">
    <property type="entry name" value="Transferase(Phosphotransferase) domain 1"/>
    <property type="match status" value="1"/>
</dbReference>
<organism evidence="11 12">
    <name type="scientific">Tetrahymena thermophila (strain SB210)</name>
    <dbReference type="NCBI Taxonomy" id="312017"/>
    <lineage>
        <taxon>Eukaryota</taxon>
        <taxon>Sar</taxon>
        <taxon>Alveolata</taxon>
        <taxon>Ciliophora</taxon>
        <taxon>Intramacronucleata</taxon>
        <taxon>Oligohymenophorea</taxon>
        <taxon>Hymenostomatida</taxon>
        <taxon>Tetrahymenina</taxon>
        <taxon>Tetrahymenidae</taxon>
        <taxon>Tetrahymena</taxon>
    </lineage>
</organism>
<dbReference type="InterPro" id="IPR011009">
    <property type="entry name" value="Kinase-like_dom_sf"/>
</dbReference>
<keyword evidence="5 6" id="KW-0067">ATP-binding</keyword>
<dbReference type="GO" id="GO:0005524">
    <property type="term" value="F:ATP binding"/>
    <property type="evidence" value="ECO:0007669"/>
    <property type="project" value="UniProtKB-UniRule"/>
</dbReference>
<sequence>MEKAKKMKLSDYEIFQTLGTGSFGRVKLAKKKNTTQYVALKVLKKAEIIRLKQVDHIINENTILSNLNHPFIVKMDGFCQDSRYLYLVLEFVSGGELFTYLRSVGRLETNHACFYAAQVTLMFEYLHTKNIIYRDLKPENLLIADDGYLKLTDFGFAKVVEGRTYTLCGTPEYLAPEILLNKGHGKAVDWWTLGILIYEMNAGIDPFTDEDPMAIYQKILKGKVKFPRNFDKNAKSLVKHLLVADLSKRYGNLKNGANDIKNHRWFSSIDWAQLLSKKLPVPYKPVVKAPNDTSNFSSYPESDTHSPALKPADDPFLDW</sequence>
<dbReference type="PANTHER" id="PTHR24353">
    <property type="entry name" value="CYCLIC NUCLEOTIDE-DEPENDENT PROTEIN KINASE"/>
    <property type="match status" value="1"/>
</dbReference>
<dbReference type="Proteomes" id="UP000009168">
    <property type="component" value="Unassembled WGS sequence"/>
</dbReference>
<dbReference type="InterPro" id="IPR008271">
    <property type="entry name" value="Ser/Thr_kinase_AS"/>
</dbReference>
<dbReference type="AlphaFoldDB" id="Q231B5"/>
<dbReference type="GO" id="GO:0004691">
    <property type="term" value="F:cAMP-dependent protein kinase activity"/>
    <property type="evidence" value="ECO:0007669"/>
    <property type="project" value="TreeGrafter"/>
</dbReference>
<dbReference type="PROSITE" id="PS00108">
    <property type="entry name" value="PROTEIN_KINASE_ST"/>
    <property type="match status" value="1"/>
</dbReference>
<dbReference type="Gene3D" id="3.30.200.20">
    <property type="entry name" value="Phosphorylase Kinase, domain 1"/>
    <property type="match status" value="1"/>
</dbReference>
<dbReference type="FunFam" id="3.30.200.20:FF:000042">
    <property type="entry name" value="Aurora kinase A"/>
    <property type="match status" value="1"/>
</dbReference>
<evidence type="ECO:0000256" key="7">
    <source>
        <dbReference type="RuleBase" id="RU000304"/>
    </source>
</evidence>
<dbReference type="HOGENOM" id="CLU_000288_63_5_1"/>
<evidence type="ECO:0000259" key="9">
    <source>
        <dbReference type="PROSITE" id="PS50011"/>
    </source>
</evidence>
<feature type="domain" description="Protein kinase" evidence="9">
    <location>
        <begin position="12"/>
        <end position="266"/>
    </location>
</feature>
<dbReference type="RefSeq" id="XP_001011369.2">
    <property type="nucleotide sequence ID" value="XM_001011369.3"/>
</dbReference>
<dbReference type="FunCoup" id="Q231B5">
    <property type="interactions" value="56"/>
</dbReference>
<evidence type="ECO:0000313" key="11">
    <source>
        <dbReference type="EMBL" id="EAR91124.2"/>
    </source>
</evidence>
<dbReference type="InParanoid" id="Q231B5"/>
<dbReference type="SMART" id="SM00220">
    <property type="entry name" value="S_TKc"/>
    <property type="match status" value="1"/>
</dbReference>
<dbReference type="GeneID" id="7825264"/>
<evidence type="ECO:0000256" key="6">
    <source>
        <dbReference type="PROSITE-ProRule" id="PRU10141"/>
    </source>
</evidence>
<dbReference type="SUPFAM" id="SSF56112">
    <property type="entry name" value="Protein kinase-like (PK-like)"/>
    <property type="match status" value="1"/>
</dbReference>
<dbReference type="PANTHER" id="PTHR24353:SF37">
    <property type="entry name" value="CAMP-DEPENDENT PROTEIN KINASE CATALYTIC SUBUNIT PRKX"/>
    <property type="match status" value="1"/>
</dbReference>
<feature type="domain" description="AGC-kinase C-terminal" evidence="10">
    <location>
        <begin position="267"/>
        <end position="319"/>
    </location>
</feature>
<evidence type="ECO:0000256" key="5">
    <source>
        <dbReference type="ARBA" id="ARBA00022840"/>
    </source>
</evidence>
<dbReference type="CDD" id="cd05580">
    <property type="entry name" value="STKc_PKA_like"/>
    <property type="match status" value="1"/>
</dbReference>
<evidence type="ECO:0000313" key="12">
    <source>
        <dbReference type="Proteomes" id="UP000009168"/>
    </source>
</evidence>
<evidence type="ECO:0000256" key="1">
    <source>
        <dbReference type="ARBA" id="ARBA00022527"/>
    </source>
</evidence>
<protein>
    <submittedName>
        <fullName evidence="11">cAMP-dependent kinase catalytic subunit</fullName>
    </submittedName>
</protein>
<dbReference type="eggNOG" id="KOG0616">
    <property type="taxonomic scope" value="Eukaryota"/>
</dbReference>
<dbReference type="SMART" id="SM00133">
    <property type="entry name" value="S_TK_X"/>
    <property type="match status" value="1"/>
</dbReference>
<evidence type="ECO:0000256" key="3">
    <source>
        <dbReference type="ARBA" id="ARBA00022741"/>
    </source>
</evidence>
<dbReference type="OrthoDB" id="296179at2759"/>
<dbReference type="PROSITE" id="PS50011">
    <property type="entry name" value="PROTEIN_KINASE_DOM"/>
    <property type="match status" value="1"/>
</dbReference>
<accession>Q231B5</accession>
<keyword evidence="12" id="KW-1185">Reference proteome</keyword>
<dbReference type="EMBL" id="GG662532">
    <property type="protein sequence ID" value="EAR91124.2"/>
    <property type="molecule type" value="Genomic_DNA"/>
</dbReference>
<feature type="binding site" evidence="6">
    <location>
        <position position="41"/>
    </location>
    <ligand>
        <name>ATP</name>
        <dbReference type="ChEBI" id="CHEBI:30616"/>
    </ligand>
</feature>
<keyword evidence="2" id="KW-0808">Transferase</keyword>
<dbReference type="KEGG" id="tet:TTHERM_00433420"/>
<feature type="region of interest" description="Disordered" evidence="8">
    <location>
        <begin position="294"/>
        <end position="319"/>
    </location>
</feature>
<keyword evidence="1 7" id="KW-0723">Serine/threonine-protein kinase</keyword>
<keyword evidence="4 11" id="KW-0418">Kinase</keyword>
<evidence type="ECO:0000256" key="8">
    <source>
        <dbReference type="SAM" id="MobiDB-lite"/>
    </source>
</evidence>
<evidence type="ECO:0000256" key="4">
    <source>
        <dbReference type="ARBA" id="ARBA00022777"/>
    </source>
</evidence>
<dbReference type="Pfam" id="PF00069">
    <property type="entry name" value="Pkinase"/>
    <property type="match status" value="1"/>
</dbReference>
<dbReference type="OMA" id="NDPFFDW"/>
<dbReference type="InterPro" id="IPR000961">
    <property type="entry name" value="AGC-kinase_C"/>
</dbReference>
<dbReference type="InterPro" id="IPR017441">
    <property type="entry name" value="Protein_kinase_ATP_BS"/>
</dbReference>
<proteinExistence type="inferred from homology"/>
<gene>
    <name evidence="11" type="ORF">TTHERM_00433420</name>
</gene>
<dbReference type="STRING" id="312017.Q231B5"/>